<proteinExistence type="predicted"/>
<feature type="non-terminal residue" evidence="1">
    <location>
        <position position="23"/>
    </location>
</feature>
<gene>
    <name evidence="1" type="ORF">SCTVLC_1942</name>
</gene>
<dbReference type="EMBL" id="FR904237">
    <property type="protein sequence ID" value="CDG48617.1"/>
    <property type="molecule type" value="Genomic_DNA"/>
</dbReference>
<sequence>MLHTTNPVIKHKTGLLNLAEELS</sequence>
<dbReference type="AlphaFoldDB" id="A0A068RD41"/>
<protein>
    <submittedName>
        <fullName evidence="1">Putative Integrase, IS481 family</fullName>
    </submittedName>
</protein>
<evidence type="ECO:0000313" key="1">
    <source>
        <dbReference type="EMBL" id="CDG48617.1"/>
    </source>
</evidence>
<reference evidence="1" key="1">
    <citation type="submission" date="2013-06" db="EMBL/GenBank/DDBJ databases">
        <authorList>
            <person name="Mazano-Marin A."/>
        </authorList>
    </citation>
    <scope>NUCLEOTIDE SEQUENCE</scope>
    <source>
        <strain evidence="1">SCt-VLC</strain>
    </source>
</reference>
<name>A0A068RD41_9GAMM</name>
<reference evidence="1" key="2">
    <citation type="journal article" date="2014" name="Genome Biol. Evol.">
        <title>Settling down: the genome of Serratia symbiotica from the aphid Cinara tujafilina zooms in on the process of accommodation to a cooperative intracellular life.</title>
        <authorList>
            <person name="Manzano-Marin A."/>
            <person name="Latorre A."/>
        </authorList>
    </citation>
    <scope>NUCLEOTIDE SEQUENCE</scope>
    <source>
        <strain evidence="1">SCt-VLC</strain>
    </source>
</reference>
<organism evidence="1">
    <name type="scientific">Serratia symbiotica SCt-VLC</name>
    <dbReference type="NCBI Taxonomy" id="1347341"/>
    <lineage>
        <taxon>Bacteria</taxon>
        <taxon>Pseudomonadati</taxon>
        <taxon>Pseudomonadota</taxon>
        <taxon>Gammaproteobacteria</taxon>
        <taxon>Enterobacterales</taxon>
        <taxon>Yersiniaceae</taxon>
        <taxon>Serratia</taxon>
        <taxon>Serratia symbiotica</taxon>
    </lineage>
</organism>
<accession>A0A068RD41</accession>